<evidence type="ECO:0008006" key="3">
    <source>
        <dbReference type="Google" id="ProtNLM"/>
    </source>
</evidence>
<name>A0ABT8W517_9FLAO</name>
<keyword evidence="2" id="KW-1185">Reference proteome</keyword>
<dbReference type="RefSeq" id="WP_303275866.1">
    <property type="nucleotide sequence ID" value="NZ_JAUOEK010000005.1"/>
</dbReference>
<evidence type="ECO:0000313" key="1">
    <source>
        <dbReference type="EMBL" id="MDO5968182.1"/>
    </source>
</evidence>
<proteinExistence type="predicted"/>
<dbReference type="EMBL" id="JAUOEK010000005">
    <property type="protein sequence ID" value="MDO5968182.1"/>
    <property type="molecule type" value="Genomic_DNA"/>
</dbReference>
<reference evidence="1" key="1">
    <citation type="submission" date="2023-07" db="EMBL/GenBank/DDBJ databases">
        <title>Two novel species in the genus Flavivirga.</title>
        <authorList>
            <person name="Kwon K."/>
        </authorList>
    </citation>
    <scope>NUCLEOTIDE SEQUENCE</scope>
    <source>
        <strain evidence="1">KCTC 52353</strain>
    </source>
</reference>
<comment type="caution">
    <text evidence="1">The sequence shown here is derived from an EMBL/GenBank/DDBJ whole genome shotgun (WGS) entry which is preliminary data.</text>
</comment>
<evidence type="ECO:0000313" key="2">
    <source>
        <dbReference type="Proteomes" id="UP001176883"/>
    </source>
</evidence>
<dbReference type="Proteomes" id="UP001176883">
    <property type="component" value="Unassembled WGS sequence"/>
</dbReference>
<organism evidence="1 2">
    <name type="scientific">Flavivirga aquimarina</name>
    <dbReference type="NCBI Taxonomy" id="2027862"/>
    <lineage>
        <taxon>Bacteria</taxon>
        <taxon>Pseudomonadati</taxon>
        <taxon>Bacteroidota</taxon>
        <taxon>Flavobacteriia</taxon>
        <taxon>Flavobacteriales</taxon>
        <taxon>Flavobacteriaceae</taxon>
        <taxon>Flavivirga</taxon>
    </lineage>
</organism>
<protein>
    <recommendedName>
        <fullName evidence="3">Thioredoxin-like fold domain-containing protein</fullName>
    </recommendedName>
</protein>
<sequence length="70" mass="8324">MIGIWQIKKVMMYLPKKYPMDGELEQQNDKIEAMHNWCVAEKITHTPTISINGYELPKEYNVDDLREILQ</sequence>
<accession>A0ABT8W517</accession>
<gene>
    <name evidence="1" type="ORF">Q4Q35_00025</name>
</gene>